<keyword evidence="4" id="KW-0804">Transcription</keyword>
<dbReference type="GO" id="GO:0003677">
    <property type="term" value="F:DNA binding"/>
    <property type="evidence" value="ECO:0007669"/>
    <property type="project" value="InterPro"/>
</dbReference>
<dbReference type="GO" id="GO:0016987">
    <property type="term" value="F:sigma factor activity"/>
    <property type="evidence" value="ECO:0007669"/>
    <property type="project" value="UniProtKB-KW"/>
</dbReference>
<dbReference type="SUPFAM" id="SSF88946">
    <property type="entry name" value="Sigma2 domain of RNA polymerase sigma factors"/>
    <property type="match status" value="1"/>
</dbReference>
<evidence type="ECO:0000313" key="8">
    <source>
        <dbReference type="Proteomes" id="UP000001816"/>
    </source>
</evidence>
<name>Q9A9J9_CAUVC</name>
<dbReference type="KEGG" id="ccr:CC_0981"/>
<dbReference type="SMR" id="Q9A9J9"/>
<dbReference type="Pfam" id="PF04542">
    <property type="entry name" value="Sigma70_r2"/>
    <property type="match status" value="1"/>
</dbReference>
<sequence>MRGALMAQEDDDRRAWFRREILPLEPDLLAYARQFCRDGQTDPEDLVHEAFARAIACKTWREVGNPGAFATRILRNCALDALRRRKVLTITAVADFDRIEPLDEAPSAHAVLESREELRLLADAIAELPTQCRRVFTLRKVYSLSPDEIAVRLGLSVSTVEKHLVKGLRYCSEKLGRRIGRKIRVDEGRSWSARRDHDAKR</sequence>
<dbReference type="EMBL" id="AE005673">
    <property type="protein sequence ID" value="AAK22965.1"/>
    <property type="molecule type" value="Genomic_DNA"/>
</dbReference>
<dbReference type="InterPro" id="IPR036388">
    <property type="entry name" value="WH-like_DNA-bd_sf"/>
</dbReference>
<keyword evidence="8" id="KW-1185">Reference proteome</keyword>
<proteinExistence type="inferred from homology"/>
<dbReference type="Proteomes" id="UP000001816">
    <property type="component" value="Chromosome"/>
</dbReference>
<dbReference type="STRING" id="190650.CC_0981"/>
<accession>Q9A9J9</accession>
<evidence type="ECO:0000256" key="3">
    <source>
        <dbReference type="ARBA" id="ARBA00023082"/>
    </source>
</evidence>
<comment type="similarity">
    <text evidence="1">Belongs to the sigma-70 factor family. ECF subfamily.</text>
</comment>
<dbReference type="Gene3D" id="1.10.1740.10">
    <property type="match status" value="1"/>
</dbReference>
<evidence type="ECO:0000256" key="2">
    <source>
        <dbReference type="ARBA" id="ARBA00023015"/>
    </source>
</evidence>
<dbReference type="PATRIC" id="fig|190650.5.peg.996"/>
<dbReference type="Gene3D" id="1.10.10.10">
    <property type="entry name" value="Winged helix-like DNA-binding domain superfamily/Winged helix DNA-binding domain"/>
    <property type="match status" value="1"/>
</dbReference>
<dbReference type="EnsemblBacteria" id="AAK22965">
    <property type="protein sequence ID" value="AAK22965"/>
    <property type="gene ID" value="CC_0981"/>
</dbReference>
<dbReference type="BioCyc" id="CAULO:CC0981-MONOMER"/>
<evidence type="ECO:0000259" key="6">
    <source>
        <dbReference type="Pfam" id="PF08281"/>
    </source>
</evidence>
<dbReference type="HOGENOM" id="CLU_047691_12_2_5"/>
<protein>
    <submittedName>
        <fullName evidence="7">RNA polymerase sigma-70 factor, ECF subfamily</fullName>
    </submittedName>
</protein>
<dbReference type="GO" id="GO:0006352">
    <property type="term" value="P:DNA-templated transcription initiation"/>
    <property type="evidence" value="ECO:0007669"/>
    <property type="project" value="InterPro"/>
</dbReference>
<dbReference type="SUPFAM" id="SSF88659">
    <property type="entry name" value="Sigma3 and sigma4 domains of RNA polymerase sigma factors"/>
    <property type="match status" value="1"/>
</dbReference>
<evidence type="ECO:0000259" key="5">
    <source>
        <dbReference type="Pfam" id="PF04542"/>
    </source>
</evidence>
<feature type="domain" description="RNA polymerase sigma-70 region 2" evidence="5">
    <location>
        <begin position="25"/>
        <end position="86"/>
    </location>
</feature>
<keyword evidence="2" id="KW-0805">Transcription regulation</keyword>
<dbReference type="PANTHER" id="PTHR43133">
    <property type="entry name" value="RNA POLYMERASE ECF-TYPE SIGMA FACTO"/>
    <property type="match status" value="1"/>
</dbReference>
<dbReference type="AlphaFoldDB" id="Q9A9J9"/>
<dbReference type="eggNOG" id="COG1595">
    <property type="taxonomic scope" value="Bacteria"/>
</dbReference>
<dbReference type="InterPro" id="IPR013324">
    <property type="entry name" value="RNA_pol_sigma_r3/r4-like"/>
</dbReference>
<keyword evidence="3" id="KW-0731">Sigma factor</keyword>
<dbReference type="PANTHER" id="PTHR43133:SF63">
    <property type="entry name" value="RNA POLYMERASE SIGMA FACTOR FECI-RELATED"/>
    <property type="match status" value="1"/>
</dbReference>
<organism evidence="7 8">
    <name type="scientific">Caulobacter vibrioides (strain ATCC 19089 / CIP 103742 / CB 15)</name>
    <name type="common">Caulobacter crescentus</name>
    <dbReference type="NCBI Taxonomy" id="190650"/>
    <lineage>
        <taxon>Bacteria</taxon>
        <taxon>Pseudomonadati</taxon>
        <taxon>Pseudomonadota</taxon>
        <taxon>Alphaproteobacteria</taxon>
        <taxon>Caulobacterales</taxon>
        <taxon>Caulobacteraceae</taxon>
        <taxon>Caulobacter</taxon>
    </lineage>
</organism>
<dbReference type="InterPro" id="IPR007627">
    <property type="entry name" value="RNA_pol_sigma70_r2"/>
</dbReference>
<dbReference type="NCBIfam" id="TIGR02937">
    <property type="entry name" value="sigma70-ECF"/>
    <property type="match status" value="1"/>
</dbReference>
<gene>
    <name evidence="7" type="ordered locus">CC_0981</name>
</gene>
<evidence type="ECO:0000313" key="7">
    <source>
        <dbReference type="EMBL" id="AAK22965.1"/>
    </source>
</evidence>
<dbReference type="Pfam" id="PF08281">
    <property type="entry name" value="Sigma70_r4_2"/>
    <property type="match status" value="1"/>
</dbReference>
<reference evidence="7 8" key="1">
    <citation type="journal article" date="2001" name="Proc. Natl. Acad. Sci. U.S.A.">
        <title>Complete genome sequence of Caulobacter crescentus.</title>
        <authorList>
            <person name="Nierman W.C."/>
            <person name="Feldblyum T.V."/>
            <person name="Laub M.T."/>
            <person name="Paulsen I.T."/>
            <person name="Nelson K.E."/>
            <person name="Eisen J.A."/>
            <person name="Heidelberg J.F."/>
            <person name="Alley M.R."/>
            <person name="Ohta N."/>
            <person name="Maddock J.R."/>
            <person name="Potocka I."/>
            <person name="Nelson W.C."/>
            <person name="Newton A."/>
            <person name="Stephens C."/>
            <person name="Phadke N.D."/>
            <person name="Ely B."/>
            <person name="DeBoy R.T."/>
            <person name="Dodson R.J."/>
            <person name="Durkin A.S."/>
            <person name="Gwinn M.L."/>
            <person name="Haft D.H."/>
            <person name="Kolonay J.F."/>
            <person name="Smit J."/>
            <person name="Craven M.B."/>
            <person name="Khouri H."/>
            <person name="Shetty J."/>
            <person name="Berry K."/>
            <person name="Utterback T."/>
            <person name="Tran K."/>
            <person name="Wolf A."/>
            <person name="Vamathevan J."/>
            <person name="Ermolaeva M."/>
            <person name="White O."/>
            <person name="Salzberg S.L."/>
            <person name="Venter J.C."/>
            <person name="Shapiro L."/>
            <person name="Fraser C.M."/>
        </authorList>
    </citation>
    <scope>NUCLEOTIDE SEQUENCE [LARGE SCALE GENOMIC DNA]</scope>
    <source>
        <strain evidence="8">ATCC 19089 / CB15</strain>
    </source>
</reference>
<dbReference type="PIR" id="A87371">
    <property type="entry name" value="A87371"/>
</dbReference>
<dbReference type="InterPro" id="IPR014284">
    <property type="entry name" value="RNA_pol_sigma-70_dom"/>
</dbReference>
<feature type="domain" description="RNA polymerase sigma factor 70 region 4 type 2" evidence="6">
    <location>
        <begin position="119"/>
        <end position="171"/>
    </location>
</feature>
<dbReference type="InterPro" id="IPR013249">
    <property type="entry name" value="RNA_pol_sigma70_r4_t2"/>
</dbReference>
<dbReference type="InterPro" id="IPR039425">
    <property type="entry name" value="RNA_pol_sigma-70-like"/>
</dbReference>
<evidence type="ECO:0000256" key="1">
    <source>
        <dbReference type="ARBA" id="ARBA00010641"/>
    </source>
</evidence>
<evidence type="ECO:0000256" key="4">
    <source>
        <dbReference type="ARBA" id="ARBA00023163"/>
    </source>
</evidence>
<dbReference type="InterPro" id="IPR013325">
    <property type="entry name" value="RNA_pol_sigma_r2"/>
</dbReference>